<dbReference type="WBParaSite" id="SBAD_0000290801-mRNA-1">
    <property type="protein sequence ID" value="SBAD_0000290801-mRNA-1"/>
    <property type="gene ID" value="SBAD_0000290801"/>
</dbReference>
<feature type="transmembrane region" description="Helical" evidence="5">
    <location>
        <begin position="315"/>
        <end position="338"/>
    </location>
</feature>
<reference evidence="9" key="1">
    <citation type="submission" date="2016-06" db="UniProtKB">
        <authorList>
            <consortium name="WormBaseParasite"/>
        </authorList>
    </citation>
    <scope>IDENTIFICATION</scope>
</reference>
<dbReference type="OrthoDB" id="5783891at2759"/>
<dbReference type="Gene3D" id="1.20.1070.10">
    <property type="entry name" value="Rhodopsin 7-helix transmembrane proteins"/>
    <property type="match status" value="1"/>
</dbReference>
<evidence type="ECO:0000256" key="5">
    <source>
        <dbReference type="SAM" id="Phobius"/>
    </source>
</evidence>
<organism evidence="9">
    <name type="scientific">Soboliphyme baturini</name>
    <dbReference type="NCBI Taxonomy" id="241478"/>
    <lineage>
        <taxon>Eukaryota</taxon>
        <taxon>Metazoa</taxon>
        <taxon>Ecdysozoa</taxon>
        <taxon>Nematoda</taxon>
        <taxon>Enoplea</taxon>
        <taxon>Dorylaimia</taxon>
        <taxon>Dioctophymatida</taxon>
        <taxon>Dioctophymatoidea</taxon>
        <taxon>Soboliphymatidae</taxon>
        <taxon>Soboliphyme</taxon>
    </lineage>
</organism>
<evidence type="ECO:0000313" key="9">
    <source>
        <dbReference type="WBParaSite" id="SBAD_0000290801-mRNA-1"/>
    </source>
</evidence>
<dbReference type="SUPFAM" id="SSF81321">
    <property type="entry name" value="Family A G protein-coupled receptor-like"/>
    <property type="match status" value="1"/>
</dbReference>
<evidence type="ECO:0000313" key="8">
    <source>
        <dbReference type="Proteomes" id="UP000270296"/>
    </source>
</evidence>
<feature type="transmembrane region" description="Helical" evidence="5">
    <location>
        <begin position="43"/>
        <end position="65"/>
    </location>
</feature>
<keyword evidence="8" id="KW-1185">Reference proteome</keyword>
<sequence>MAHPIVNLAENISNIQTYGLVENWTEEQEICEYEKTPYIEEKFYLIAVFGSFIMLFGIVTNSILLTVLLKKKLRETYLIYLAALSVSDIGLLIAYFMVFSVQIMYDYFELLPLYFAWLYYIPYFYAFSRIMPLASSYLTVVCSAERFLEVIQVRYQIKIIKVNQRRRYYVICAILVFSFFFRIISIWDLELEYRSNCTGFESMGLTLTSLARNNSYKQIYQLWTVQTVQIFFPFVILVVMNALTSMEWRRMTQEERRLSASERSSRMRVSCRSARQMMIAIVTTYLISNALNVVITLWEHADRQFLLDHIEFYTYATDCVSLLVVLNSSLRLPIYYFSNWRIREQLNKMYRRICCCKSSRNRILYKKVLLKK</sequence>
<dbReference type="PANTHER" id="PTHR46709">
    <property type="entry name" value="PROTEIN CBG23488-RELATED"/>
    <property type="match status" value="1"/>
</dbReference>
<dbReference type="CDD" id="cd14978">
    <property type="entry name" value="7tmA_FMRFamide_R-like"/>
    <property type="match status" value="1"/>
</dbReference>
<evidence type="ECO:0000256" key="3">
    <source>
        <dbReference type="ARBA" id="ARBA00022989"/>
    </source>
</evidence>
<accession>A0A183IGN1</accession>
<keyword evidence="4 5" id="KW-0472">Membrane</keyword>
<dbReference type="InterPro" id="IPR017452">
    <property type="entry name" value="GPCR_Rhodpsn_7TM"/>
</dbReference>
<feature type="transmembrane region" description="Helical" evidence="5">
    <location>
        <begin position="277"/>
        <end position="295"/>
    </location>
</feature>
<dbReference type="EMBL" id="UZAM01007397">
    <property type="protein sequence ID" value="VDO98875.1"/>
    <property type="molecule type" value="Genomic_DNA"/>
</dbReference>
<evidence type="ECO:0000256" key="2">
    <source>
        <dbReference type="ARBA" id="ARBA00022692"/>
    </source>
</evidence>
<evidence type="ECO:0000313" key="7">
    <source>
        <dbReference type="EMBL" id="VDO98875.1"/>
    </source>
</evidence>
<dbReference type="Proteomes" id="UP000270296">
    <property type="component" value="Unassembled WGS sequence"/>
</dbReference>
<dbReference type="InterPro" id="IPR000276">
    <property type="entry name" value="GPCR_Rhodpsn"/>
</dbReference>
<name>A0A183IGN1_9BILA</name>
<proteinExistence type="predicted"/>
<feature type="transmembrane region" description="Helical" evidence="5">
    <location>
        <begin position="168"/>
        <end position="187"/>
    </location>
</feature>
<gene>
    <name evidence="7" type="ORF">SBAD_LOCUS2776</name>
</gene>
<feature type="domain" description="G-protein coupled receptors family 1 profile" evidence="6">
    <location>
        <begin position="60"/>
        <end position="335"/>
    </location>
</feature>
<dbReference type="GO" id="GO:0004930">
    <property type="term" value="F:G protein-coupled receptor activity"/>
    <property type="evidence" value="ECO:0007669"/>
    <property type="project" value="InterPro"/>
</dbReference>
<protein>
    <submittedName>
        <fullName evidence="9">G_PROTEIN_RECEP_F1_2 domain-containing protein</fullName>
    </submittedName>
</protein>
<evidence type="ECO:0000256" key="1">
    <source>
        <dbReference type="ARBA" id="ARBA00004370"/>
    </source>
</evidence>
<dbReference type="PROSITE" id="PS50262">
    <property type="entry name" value="G_PROTEIN_RECEP_F1_2"/>
    <property type="match status" value="1"/>
</dbReference>
<evidence type="ECO:0000256" key="4">
    <source>
        <dbReference type="ARBA" id="ARBA00023136"/>
    </source>
</evidence>
<dbReference type="AlphaFoldDB" id="A0A183IGN1"/>
<keyword evidence="2 5" id="KW-0812">Transmembrane</keyword>
<feature type="transmembrane region" description="Helical" evidence="5">
    <location>
        <begin position="77"/>
        <end position="98"/>
    </location>
</feature>
<keyword evidence="3 5" id="KW-1133">Transmembrane helix</keyword>
<reference evidence="7 8" key="2">
    <citation type="submission" date="2018-11" db="EMBL/GenBank/DDBJ databases">
        <authorList>
            <consortium name="Pathogen Informatics"/>
        </authorList>
    </citation>
    <scope>NUCLEOTIDE SEQUENCE [LARGE SCALE GENOMIC DNA]</scope>
</reference>
<dbReference type="GO" id="GO:0016020">
    <property type="term" value="C:membrane"/>
    <property type="evidence" value="ECO:0007669"/>
    <property type="project" value="UniProtKB-SubCell"/>
</dbReference>
<comment type="subcellular location">
    <subcellularLocation>
        <location evidence="1">Membrane</location>
    </subcellularLocation>
</comment>
<evidence type="ECO:0000259" key="6">
    <source>
        <dbReference type="PROSITE" id="PS50262"/>
    </source>
</evidence>
<feature type="transmembrane region" description="Helical" evidence="5">
    <location>
        <begin position="110"/>
        <end position="127"/>
    </location>
</feature>
<dbReference type="PRINTS" id="PR00237">
    <property type="entry name" value="GPCRRHODOPSN"/>
</dbReference>
<feature type="transmembrane region" description="Helical" evidence="5">
    <location>
        <begin position="220"/>
        <end position="243"/>
    </location>
</feature>